<name>A0A067LV00_BOTB1</name>
<sequence>MRWGETCRFSIELCPWDEFIAILLSDGKEMERLCGLIDIVYGGADLTLDISDPVYKLQGNEDRYMNSLRWLAGHVHVWPPPNEAIAASRKFDVVRDLDIIARTVTRTHRPRTRLVRECATTLNRDPRFVFKREGSDTSRHREWGHHVSASRFRRMAAEGGKYRWFCQDLVPPLRDLGEIRVYVIGGRYHSFVVTAWNDEELGWDTKTDGRLAPLEHISRAMGARRPTKDVFFRDNASPAEEASALAHLKSFVHKTYIALCQIEARRLNGSSLSLQQIARFDISVIQNQTGGLDYFVNEVERGTTLSLFFGCHQELALQIMSAWGRAMEARLDGVGTCSPLNVR</sequence>
<dbReference type="EMBL" id="KL198157">
    <property type="protein sequence ID" value="KDQ06085.1"/>
    <property type="molecule type" value="Genomic_DNA"/>
</dbReference>
<accession>A0A067LV00</accession>
<evidence type="ECO:0000313" key="2">
    <source>
        <dbReference type="Proteomes" id="UP000027195"/>
    </source>
</evidence>
<evidence type="ECO:0000313" key="1">
    <source>
        <dbReference type="EMBL" id="KDQ06085.1"/>
    </source>
</evidence>
<proteinExistence type="predicted"/>
<reference evidence="2" key="1">
    <citation type="journal article" date="2014" name="Proc. Natl. Acad. Sci. U.S.A.">
        <title>Extensive sampling of basidiomycete genomes demonstrates inadequacy of the white-rot/brown-rot paradigm for wood decay fungi.</title>
        <authorList>
            <person name="Riley R."/>
            <person name="Salamov A.A."/>
            <person name="Brown D.W."/>
            <person name="Nagy L.G."/>
            <person name="Floudas D."/>
            <person name="Held B.W."/>
            <person name="Levasseur A."/>
            <person name="Lombard V."/>
            <person name="Morin E."/>
            <person name="Otillar R."/>
            <person name="Lindquist E.A."/>
            <person name="Sun H."/>
            <person name="LaButti K.M."/>
            <person name="Schmutz J."/>
            <person name="Jabbour D."/>
            <person name="Luo H."/>
            <person name="Baker S.E."/>
            <person name="Pisabarro A.G."/>
            <person name="Walton J.D."/>
            <person name="Blanchette R.A."/>
            <person name="Henrissat B."/>
            <person name="Martin F."/>
            <person name="Cullen D."/>
            <person name="Hibbett D.S."/>
            <person name="Grigoriev I.V."/>
        </authorList>
    </citation>
    <scope>NUCLEOTIDE SEQUENCE [LARGE SCALE GENOMIC DNA]</scope>
    <source>
        <strain evidence="2">FD-172 SS1</strain>
    </source>
</reference>
<protein>
    <submittedName>
        <fullName evidence="1">Uncharacterized protein</fullName>
    </submittedName>
</protein>
<organism evidence="1 2">
    <name type="scientific">Botryobasidium botryosum (strain FD-172 SS1)</name>
    <dbReference type="NCBI Taxonomy" id="930990"/>
    <lineage>
        <taxon>Eukaryota</taxon>
        <taxon>Fungi</taxon>
        <taxon>Dikarya</taxon>
        <taxon>Basidiomycota</taxon>
        <taxon>Agaricomycotina</taxon>
        <taxon>Agaricomycetes</taxon>
        <taxon>Cantharellales</taxon>
        <taxon>Botryobasidiaceae</taxon>
        <taxon>Botryobasidium</taxon>
    </lineage>
</organism>
<gene>
    <name evidence="1" type="ORF">BOTBODRAFT_271426</name>
</gene>
<keyword evidence="2" id="KW-1185">Reference proteome</keyword>
<dbReference type="InParanoid" id="A0A067LV00"/>
<dbReference type="AlphaFoldDB" id="A0A067LV00"/>
<dbReference type="HOGENOM" id="CLU_056197_0_0_1"/>
<dbReference type="STRING" id="930990.A0A067LV00"/>
<dbReference type="Proteomes" id="UP000027195">
    <property type="component" value="Unassembled WGS sequence"/>
</dbReference>
<dbReference type="OrthoDB" id="3270899at2759"/>